<evidence type="ECO:0000313" key="2">
    <source>
        <dbReference type="EMBL" id="MFL9840556.1"/>
    </source>
</evidence>
<proteinExistence type="predicted"/>
<organism evidence="2 3">
    <name type="scientific">Sphingomonas plantiphila</name>
    <dbReference type="NCBI Taxonomy" id="3163295"/>
    <lineage>
        <taxon>Bacteria</taxon>
        <taxon>Pseudomonadati</taxon>
        <taxon>Pseudomonadota</taxon>
        <taxon>Alphaproteobacteria</taxon>
        <taxon>Sphingomonadales</taxon>
        <taxon>Sphingomonadaceae</taxon>
        <taxon>Sphingomonas</taxon>
    </lineage>
</organism>
<dbReference type="PROSITE" id="PS51257">
    <property type="entry name" value="PROKAR_LIPOPROTEIN"/>
    <property type="match status" value="1"/>
</dbReference>
<comment type="caution">
    <text evidence="2">The sequence shown here is derived from an EMBL/GenBank/DDBJ whole genome shotgun (WGS) entry which is preliminary data.</text>
</comment>
<sequence length="80" mass="8162">MRSRTWPAIAVALLLSAGLGSCAGAVAGHYTVTGMLPLGPSGSVPDYLAEREAAQAVAAPLPTAPDDTPRYLNAGYYSVD</sequence>
<keyword evidence="3" id="KW-1185">Reference proteome</keyword>
<name>A0ABW8YMY9_9SPHN</name>
<dbReference type="RefSeq" id="WP_408077491.1">
    <property type="nucleotide sequence ID" value="NZ_JBELQC010000001.1"/>
</dbReference>
<keyword evidence="1" id="KW-0732">Signal</keyword>
<reference evidence="2 3" key="1">
    <citation type="submission" date="2024-06" db="EMBL/GenBank/DDBJ databases">
        <authorList>
            <person name="Kaempfer P."/>
            <person name="Viver T."/>
        </authorList>
    </citation>
    <scope>NUCLEOTIDE SEQUENCE [LARGE SCALE GENOMIC DNA]</scope>
    <source>
        <strain evidence="2 3">ST-64</strain>
    </source>
</reference>
<gene>
    <name evidence="2" type="ORF">ABS767_06230</name>
</gene>
<protein>
    <submittedName>
        <fullName evidence="2">Uncharacterized protein</fullName>
    </submittedName>
</protein>
<feature type="signal peptide" evidence="1">
    <location>
        <begin position="1"/>
        <end position="23"/>
    </location>
</feature>
<accession>A0ABW8YMY9</accession>
<evidence type="ECO:0000313" key="3">
    <source>
        <dbReference type="Proteomes" id="UP001629244"/>
    </source>
</evidence>
<feature type="chain" id="PRO_5046756439" evidence="1">
    <location>
        <begin position="24"/>
        <end position="80"/>
    </location>
</feature>
<evidence type="ECO:0000256" key="1">
    <source>
        <dbReference type="SAM" id="SignalP"/>
    </source>
</evidence>
<dbReference type="Proteomes" id="UP001629244">
    <property type="component" value="Unassembled WGS sequence"/>
</dbReference>
<dbReference type="EMBL" id="JBELQC010000001">
    <property type="protein sequence ID" value="MFL9840556.1"/>
    <property type="molecule type" value="Genomic_DNA"/>
</dbReference>